<dbReference type="EMBL" id="JACHNY010000005">
    <property type="protein sequence ID" value="MBB4618386.1"/>
    <property type="molecule type" value="Genomic_DNA"/>
</dbReference>
<comment type="caution">
    <text evidence="2">The sequence shown here is derived from an EMBL/GenBank/DDBJ whole genome shotgun (WGS) entry which is preliminary data.</text>
</comment>
<reference evidence="2 3" key="1">
    <citation type="submission" date="2020-08" db="EMBL/GenBank/DDBJ databases">
        <title>Genomic Encyclopedia of Type Strains, Phase IV (KMG-IV): sequencing the most valuable type-strain genomes for metagenomic binning, comparative biology and taxonomic classification.</title>
        <authorList>
            <person name="Goeker M."/>
        </authorList>
    </citation>
    <scope>NUCLEOTIDE SEQUENCE [LARGE SCALE GENOMIC DNA]</scope>
    <source>
        <strain evidence="2 3">DSM 15867</strain>
    </source>
</reference>
<feature type="region of interest" description="Disordered" evidence="1">
    <location>
        <begin position="1"/>
        <end position="32"/>
    </location>
</feature>
<gene>
    <name evidence="2" type="ORF">GGQ96_002529</name>
</gene>
<sequence length="180" mass="18742">MTRAATRSGTGPLAQAVSTGSDPADPSEPIVSDRPVRTVVTGLALVDVVGALASGTLANSAYLFDNAQTDGAIGHGTASLSTPLSAGDLMVWVSMGLECEAFVRLSGIRIDAAFAEFVAIDCGAYTGTAVVYWTLRVLKTLVEPIPYQLEFRLGSRSEPMIMPVPSYLLPPRATPAGEGQ</sequence>
<dbReference type="AlphaFoldDB" id="A0A7W7AK83"/>
<evidence type="ECO:0000256" key="1">
    <source>
        <dbReference type="SAM" id="MobiDB-lite"/>
    </source>
</evidence>
<proteinExistence type="predicted"/>
<name>A0A7W7AK83_9SPHN</name>
<organism evidence="2 3">
    <name type="scientific">Sphingomonas abaci</name>
    <dbReference type="NCBI Taxonomy" id="237611"/>
    <lineage>
        <taxon>Bacteria</taxon>
        <taxon>Pseudomonadati</taxon>
        <taxon>Pseudomonadota</taxon>
        <taxon>Alphaproteobacteria</taxon>
        <taxon>Sphingomonadales</taxon>
        <taxon>Sphingomonadaceae</taxon>
        <taxon>Sphingomonas</taxon>
    </lineage>
</organism>
<dbReference type="Proteomes" id="UP000574769">
    <property type="component" value="Unassembled WGS sequence"/>
</dbReference>
<evidence type="ECO:0000313" key="2">
    <source>
        <dbReference type="EMBL" id="MBB4618386.1"/>
    </source>
</evidence>
<accession>A0A7W7AK83</accession>
<protein>
    <submittedName>
        <fullName evidence="2">Uncharacterized protein</fullName>
    </submittedName>
</protein>
<keyword evidence="3" id="KW-1185">Reference proteome</keyword>
<dbReference type="RefSeq" id="WP_184115214.1">
    <property type="nucleotide sequence ID" value="NZ_JACHNY010000005.1"/>
</dbReference>
<evidence type="ECO:0000313" key="3">
    <source>
        <dbReference type="Proteomes" id="UP000574769"/>
    </source>
</evidence>